<accession>A0A834WSQ4</accession>
<keyword evidence="2" id="KW-1185">Reference proteome</keyword>
<organism evidence="1 2">
    <name type="scientific">Senna tora</name>
    <dbReference type="NCBI Taxonomy" id="362788"/>
    <lineage>
        <taxon>Eukaryota</taxon>
        <taxon>Viridiplantae</taxon>
        <taxon>Streptophyta</taxon>
        <taxon>Embryophyta</taxon>
        <taxon>Tracheophyta</taxon>
        <taxon>Spermatophyta</taxon>
        <taxon>Magnoliopsida</taxon>
        <taxon>eudicotyledons</taxon>
        <taxon>Gunneridae</taxon>
        <taxon>Pentapetalae</taxon>
        <taxon>rosids</taxon>
        <taxon>fabids</taxon>
        <taxon>Fabales</taxon>
        <taxon>Fabaceae</taxon>
        <taxon>Caesalpinioideae</taxon>
        <taxon>Cassia clade</taxon>
        <taxon>Senna</taxon>
    </lineage>
</organism>
<gene>
    <name evidence="1" type="ORF">G2W53_013217</name>
</gene>
<dbReference type="EMBL" id="JAAIUW010000005">
    <property type="protein sequence ID" value="KAF7830884.1"/>
    <property type="molecule type" value="Genomic_DNA"/>
</dbReference>
<name>A0A834WSQ4_9FABA</name>
<dbReference type="AlphaFoldDB" id="A0A834WSQ4"/>
<reference evidence="1" key="1">
    <citation type="submission" date="2020-09" db="EMBL/GenBank/DDBJ databases">
        <title>Genome-Enabled Discovery of Anthraquinone Biosynthesis in Senna tora.</title>
        <authorList>
            <person name="Kang S.-H."/>
            <person name="Pandey R.P."/>
            <person name="Lee C.-M."/>
            <person name="Sim J.-S."/>
            <person name="Jeong J.-T."/>
            <person name="Choi B.-S."/>
            <person name="Jung M."/>
            <person name="Ginzburg D."/>
            <person name="Zhao K."/>
            <person name="Won S.Y."/>
            <person name="Oh T.-J."/>
            <person name="Yu Y."/>
            <person name="Kim N.-H."/>
            <person name="Lee O.R."/>
            <person name="Lee T.-H."/>
            <person name="Bashyal P."/>
            <person name="Kim T.-S."/>
            <person name="Lee W.-H."/>
            <person name="Kawkins C."/>
            <person name="Kim C.-K."/>
            <person name="Kim J.S."/>
            <person name="Ahn B.O."/>
            <person name="Rhee S.Y."/>
            <person name="Sohng J.K."/>
        </authorList>
    </citation>
    <scope>NUCLEOTIDE SEQUENCE</scope>
    <source>
        <tissue evidence="1">Leaf</tissue>
    </source>
</reference>
<proteinExistence type="predicted"/>
<protein>
    <submittedName>
        <fullName evidence="1">Uncharacterized protein</fullName>
    </submittedName>
</protein>
<dbReference type="Proteomes" id="UP000634136">
    <property type="component" value="Unassembled WGS sequence"/>
</dbReference>
<evidence type="ECO:0000313" key="2">
    <source>
        <dbReference type="Proteomes" id="UP000634136"/>
    </source>
</evidence>
<evidence type="ECO:0000313" key="1">
    <source>
        <dbReference type="EMBL" id="KAF7830884.1"/>
    </source>
</evidence>
<comment type="caution">
    <text evidence="1">The sequence shown here is derived from an EMBL/GenBank/DDBJ whole genome shotgun (WGS) entry which is preliminary data.</text>
</comment>
<sequence length="28" mass="3148">MKARRQEDFLKFELAEEGKMVGGGAFTT</sequence>